<reference evidence="11" key="2">
    <citation type="submission" date="2025-08" db="UniProtKB">
        <authorList>
            <consortium name="RefSeq"/>
        </authorList>
    </citation>
    <scope>IDENTIFICATION</scope>
    <source>
        <strain evidence="11">14028-0561.14</strain>
        <tissue evidence="11">Whole fly</tissue>
    </source>
</reference>
<keyword evidence="6" id="KW-0539">Nucleus</keyword>
<evidence type="ECO:0000259" key="9">
    <source>
        <dbReference type="PROSITE" id="PS00434"/>
    </source>
</evidence>
<dbReference type="PANTHER" id="PTHR10015:SF427">
    <property type="entry name" value="HEAT SHOCK FACTOR PROTEIN"/>
    <property type="match status" value="1"/>
</dbReference>
<evidence type="ECO:0000313" key="11">
    <source>
        <dbReference type="RefSeq" id="XP_017033239.1"/>
    </source>
</evidence>
<evidence type="ECO:0000313" key="10">
    <source>
        <dbReference type="Proteomes" id="UP001652661"/>
    </source>
</evidence>
<keyword evidence="10" id="KW-1185">Reference proteome</keyword>
<keyword evidence="5" id="KW-0804">Transcription</keyword>
<evidence type="ECO:0000256" key="2">
    <source>
        <dbReference type="ARBA" id="ARBA00006403"/>
    </source>
</evidence>
<dbReference type="SMART" id="SM00415">
    <property type="entry name" value="HSF"/>
    <property type="match status" value="1"/>
</dbReference>
<dbReference type="PROSITE" id="PS00434">
    <property type="entry name" value="HSF_DOMAIN"/>
    <property type="match status" value="1"/>
</dbReference>
<dbReference type="InterPro" id="IPR036390">
    <property type="entry name" value="WH_DNA-bd_sf"/>
</dbReference>
<dbReference type="GO" id="GO:0005634">
    <property type="term" value="C:nucleus"/>
    <property type="evidence" value="ECO:0007669"/>
    <property type="project" value="UniProtKB-SubCell"/>
</dbReference>
<dbReference type="GO" id="GO:0043565">
    <property type="term" value="F:sequence-specific DNA binding"/>
    <property type="evidence" value="ECO:0007669"/>
    <property type="project" value="InterPro"/>
</dbReference>
<feature type="compositionally biased region" description="Polar residues" evidence="8">
    <location>
        <begin position="737"/>
        <end position="747"/>
    </location>
</feature>
<dbReference type="PANTHER" id="PTHR10015">
    <property type="entry name" value="HEAT SHOCK TRANSCRIPTION FACTOR"/>
    <property type="match status" value="1"/>
</dbReference>
<feature type="region of interest" description="Disordered" evidence="8">
    <location>
        <begin position="1"/>
        <end position="42"/>
    </location>
</feature>
<feature type="compositionally biased region" description="Acidic residues" evidence="8">
    <location>
        <begin position="18"/>
        <end position="27"/>
    </location>
</feature>
<reference evidence="10" key="1">
    <citation type="submission" date="2025-05" db="UniProtKB">
        <authorList>
            <consortium name="RefSeq"/>
        </authorList>
    </citation>
    <scope>NUCLEOTIDE SEQUENCE [LARGE SCALE GENOMIC DNA]</scope>
    <source>
        <strain evidence="10">14028-0561.14</strain>
    </source>
</reference>
<dbReference type="InterPro" id="IPR036388">
    <property type="entry name" value="WH-like_DNA-bd_sf"/>
</dbReference>
<keyword evidence="3" id="KW-0805">Transcription regulation</keyword>
<feature type="compositionally biased region" description="Basic and acidic residues" evidence="8">
    <location>
        <begin position="727"/>
        <end position="736"/>
    </location>
</feature>
<dbReference type="GO" id="GO:0003700">
    <property type="term" value="F:DNA-binding transcription factor activity"/>
    <property type="evidence" value="ECO:0007669"/>
    <property type="project" value="InterPro"/>
</dbReference>
<dbReference type="OrthoDB" id="60033at2759"/>
<dbReference type="Proteomes" id="UP001652661">
    <property type="component" value="Chromosome 2R"/>
</dbReference>
<comment type="subcellular location">
    <subcellularLocation>
        <location evidence="1">Nucleus</location>
    </subcellularLocation>
</comment>
<feature type="region of interest" description="Disordered" evidence="8">
    <location>
        <begin position="251"/>
        <end position="271"/>
    </location>
</feature>
<dbReference type="FunFam" id="1.10.10.10:FF:000027">
    <property type="entry name" value="Heat shock transcription factor 1"/>
    <property type="match status" value="1"/>
</dbReference>
<protein>
    <submittedName>
        <fullName evidence="11">Heat shock factor protein isoform X1</fullName>
    </submittedName>
</protein>
<keyword evidence="4" id="KW-0238">DNA-binding</keyword>
<dbReference type="Gene3D" id="1.10.10.10">
    <property type="entry name" value="Winged helix-like DNA-binding domain superfamily/Winged helix DNA-binding domain"/>
    <property type="match status" value="1"/>
</dbReference>
<dbReference type="SUPFAM" id="SSF46785">
    <property type="entry name" value="Winged helix' DNA-binding domain"/>
    <property type="match status" value="1"/>
</dbReference>
<feature type="region of interest" description="Disordered" evidence="8">
    <location>
        <begin position="432"/>
        <end position="455"/>
    </location>
</feature>
<dbReference type="AlphaFoldDB" id="A0A6P4JE47"/>
<evidence type="ECO:0000256" key="6">
    <source>
        <dbReference type="ARBA" id="ARBA00023242"/>
    </source>
</evidence>
<sequence length="753" mass="83305">MSRLRQAAKAVQFKHESTEEEDDDDDQPQQRANTRRSMHSFGDNGAIGSGVPAFLAKLWRLVDDPETNQLICWTKDGHSFVIQNQAQFARELLPLNYKHNNMASFIRQLNMYGFHKITSIDNGGLRFDRDEIEFSHPFFKRNSPYLLDQIKRKISNNKNGDDKSVLKTEAVSKILSDVKVMRGRQDNLDSRFSAMKQENEVLWREIASLRQKHAKQQQIVNKLIQFLISIVQPSRNMSGVKRHMQLMINDAPENDRARTTSETESEGGGGPVIHELSEELLDEVMNPSPAGYAGAAVYDQESVSPLAVERPRSNISVSSHNVDYSNQSVEDLLLTGNGASVGNLLTAGAASPLASSLSGSPAQQIVYTVTEAPDSHVQELPNSPPYNEDHNVLTTPMVREEERKRLELKERNKQRRQAGDQQMVDSGSILVEEVAPKAQRTRNQLKPEAQSPKAMPQPVLIKAEPENNAGLLDLINPTNSDLYDVNFISEDMPTDLFENPSLLPTGIEEAAKLDQQQKFGQSTVNNGKFANNFGVPATTTSSSSTLLDANQASTSKAAAAAKATEEEAAMAVAKYTGGENSAARDPNNGHQLLRMASVLVENRNDASRVVSNNQEAFNSSCCSDDVHGHLDNMQDELESLKDLLRGDGVAIDQNMLMGAPGRTPIFQLTEDELLLKLFNDSDLLDNYGLSFPNDSMSSTEKKAPSGNELISYQPNMFDLSDILDSDDGNKDAEANRRQLQSQSSILNTPRHEL</sequence>
<feature type="domain" description="HSF-type DNA-binding" evidence="9">
    <location>
        <begin position="93"/>
        <end position="117"/>
    </location>
</feature>
<evidence type="ECO:0000256" key="4">
    <source>
        <dbReference type="ARBA" id="ARBA00023125"/>
    </source>
</evidence>
<dbReference type="Pfam" id="PF00447">
    <property type="entry name" value="HSF_DNA-bind"/>
    <property type="match status" value="1"/>
</dbReference>
<dbReference type="InterPro" id="IPR000232">
    <property type="entry name" value="HSF_DNA-bd"/>
</dbReference>
<comment type="similarity">
    <text evidence="2 7">Belongs to the HSF family.</text>
</comment>
<proteinExistence type="inferred from homology"/>
<organism evidence="10 11">
    <name type="scientific">Drosophila kikkawai</name>
    <name type="common">Fruit fly</name>
    <dbReference type="NCBI Taxonomy" id="30033"/>
    <lineage>
        <taxon>Eukaryota</taxon>
        <taxon>Metazoa</taxon>
        <taxon>Ecdysozoa</taxon>
        <taxon>Arthropoda</taxon>
        <taxon>Hexapoda</taxon>
        <taxon>Insecta</taxon>
        <taxon>Pterygota</taxon>
        <taxon>Neoptera</taxon>
        <taxon>Endopterygota</taxon>
        <taxon>Diptera</taxon>
        <taxon>Brachycera</taxon>
        <taxon>Muscomorpha</taxon>
        <taxon>Ephydroidea</taxon>
        <taxon>Drosophilidae</taxon>
        <taxon>Drosophila</taxon>
        <taxon>Sophophora</taxon>
    </lineage>
</organism>
<accession>A0A6P4JE47</accession>
<evidence type="ECO:0000256" key="5">
    <source>
        <dbReference type="ARBA" id="ARBA00023163"/>
    </source>
</evidence>
<dbReference type="PRINTS" id="PR00056">
    <property type="entry name" value="HSFDOMAIN"/>
</dbReference>
<feature type="region of interest" description="Disordered" evidence="8">
    <location>
        <begin position="721"/>
        <end position="753"/>
    </location>
</feature>
<evidence type="ECO:0000256" key="1">
    <source>
        <dbReference type="ARBA" id="ARBA00004123"/>
    </source>
</evidence>
<dbReference type="RefSeq" id="XP_017033239.1">
    <property type="nucleotide sequence ID" value="XM_017177750.3"/>
</dbReference>
<keyword evidence="11" id="KW-0346">Stress response</keyword>
<evidence type="ECO:0000256" key="8">
    <source>
        <dbReference type="SAM" id="MobiDB-lite"/>
    </source>
</evidence>
<name>A0A6P4JE47_DROKI</name>
<gene>
    <name evidence="11" type="primary">Hsf</name>
</gene>
<feature type="region of interest" description="Disordered" evidence="8">
    <location>
        <begin position="374"/>
        <end position="398"/>
    </location>
</feature>
<evidence type="ECO:0000256" key="7">
    <source>
        <dbReference type="RuleBase" id="RU004020"/>
    </source>
</evidence>
<evidence type="ECO:0000256" key="3">
    <source>
        <dbReference type="ARBA" id="ARBA00023015"/>
    </source>
</evidence>
<dbReference type="OMA" id="MHSFGDS"/>